<dbReference type="EMBL" id="CAJNOK010009274">
    <property type="protein sequence ID" value="CAF1085347.1"/>
    <property type="molecule type" value="Genomic_DNA"/>
</dbReference>
<name>A0A8S2KFY5_9BILA</name>
<evidence type="ECO:0000313" key="3">
    <source>
        <dbReference type="EMBL" id="CAF3847850.1"/>
    </source>
</evidence>
<dbReference type="Gene3D" id="3.30.559.10">
    <property type="entry name" value="Chloramphenicol acetyltransferase-like domain"/>
    <property type="match status" value="1"/>
</dbReference>
<gene>
    <name evidence="2" type="ORF">OVA965_LOCUS18570</name>
    <name evidence="3" type="ORF">TMI583_LOCUS18582</name>
</gene>
<dbReference type="Proteomes" id="UP000677228">
    <property type="component" value="Unassembled WGS sequence"/>
</dbReference>
<feature type="domain" description="Condensation" evidence="1">
    <location>
        <begin position="5"/>
        <end position="217"/>
    </location>
</feature>
<protein>
    <recommendedName>
        <fullName evidence="1">Condensation domain-containing protein</fullName>
    </recommendedName>
</protein>
<dbReference type="GO" id="GO:0005737">
    <property type="term" value="C:cytoplasm"/>
    <property type="evidence" value="ECO:0007669"/>
    <property type="project" value="TreeGrafter"/>
</dbReference>
<dbReference type="EMBL" id="CAJOBA010009291">
    <property type="protein sequence ID" value="CAF3847850.1"/>
    <property type="molecule type" value="Genomic_DNA"/>
</dbReference>
<evidence type="ECO:0000313" key="2">
    <source>
        <dbReference type="EMBL" id="CAF1085347.1"/>
    </source>
</evidence>
<dbReference type="Proteomes" id="UP000682733">
    <property type="component" value="Unassembled WGS sequence"/>
</dbReference>
<reference evidence="3" key="1">
    <citation type="submission" date="2021-02" db="EMBL/GenBank/DDBJ databases">
        <authorList>
            <person name="Nowell W R."/>
        </authorList>
    </citation>
    <scope>NUCLEOTIDE SEQUENCE</scope>
</reference>
<dbReference type="PANTHER" id="PTHR45527">
    <property type="entry name" value="NONRIBOSOMAL PEPTIDE SYNTHETASE"/>
    <property type="match status" value="1"/>
</dbReference>
<dbReference type="GO" id="GO:0031177">
    <property type="term" value="F:phosphopantetheine binding"/>
    <property type="evidence" value="ECO:0007669"/>
    <property type="project" value="TreeGrafter"/>
</dbReference>
<evidence type="ECO:0000259" key="1">
    <source>
        <dbReference type="Pfam" id="PF00668"/>
    </source>
</evidence>
<dbReference type="PANTHER" id="PTHR45527:SF1">
    <property type="entry name" value="FATTY ACID SYNTHASE"/>
    <property type="match status" value="1"/>
</dbReference>
<dbReference type="Pfam" id="PF00668">
    <property type="entry name" value="Condensation"/>
    <property type="match status" value="1"/>
</dbReference>
<dbReference type="GO" id="GO:0044550">
    <property type="term" value="P:secondary metabolite biosynthetic process"/>
    <property type="evidence" value="ECO:0007669"/>
    <property type="project" value="TreeGrafter"/>
</dbReference>
<dbReference type="Gene3D" id="3.30.559.30">
    <property type="entry name" value="Nonribosomal peptide synthetase, condensation domain"/>
    <property type="match status" value="1"/>
</dbReference>
<proteinExistence type="predicted"/>
<dbReference type="InterPro" id="IPR001242">
    <property type="entry name" value="Condensation_dom"/>
</dbReference>
<sequence>CVIWIDEQLQFENSSVAMYNIPIVIQIVEQTLSLNHLRNALIMVIRKHKILRTGLKYSAGKLEQHVNVIPEELINHDEYYLFAISYVSNKQELDKILQEEVNKQYFNLESGLVVRCHVIKHECETFDKDILIHGDIVLFNLHHIAFDGGSVKPFLTDLQNAYNNNIVLNTNSIQYIDYAIYERQMLDDDSSDSDINQARIYWKTILDGYNTEKHLLPYD</sequence>
<accession>A0A8S2KFY5</accession>
<comment type="caution">
    <text evidence="3">The sequence shown here is derived from an EMBL/GenBank/DDBJ whole genome shotgun (WGS) entry which is preliminary data.</text>
</comment>
<feature type="non-terminal residue" evidence="3">
    <location>
        <position position="1"/>
    </location>
</feature>
<dbReference type="GO" id="GO:0043041">
    <property type="term" value="P:amino acid activation for nonribosomal peptide biosynthetic process"/>
    <property type="evidence" value="ECO:0007669"/>
    <property type="project" value="TreeGrafter"/>
</dbReference>
<dbReference type="SUPFAM" id="SSF52777">
    <property type="entry name" value="CoA-dependent acyltransferases"/>
    <property type="match status" value="1"/>
</dbReference>
<evidence type="ECO:0000313" key="4">
    <source>
        <dbReference type="Proteomes" id="UP000682733"/>
    </source>
</evidence>
<dbReference type="AlphaFoldDB" id="A0A8S2KFY5"/>
<dbReference type="InterPro" id="IPR023213">
    <property type="entry name" value="CAT-like_dom_sf"/>
</dbReference>
<organism evidence="3 4">
    <name type="scientific">Didymodactylos carnosus</name>
    <dbReference type="NCBI Taxonomy" id="1234261"/>
    <lineage>
        <taxon>Eukaryota</taxon>
        <taxon>Metazoa</taxon>
        <taxon>Spiralia</taxon>
        <taxon>Gnathifera</taxon>
        <taxon>Rotifera</taxon>
        <taxon>Eurotatoria</taxon>
        <taxon>Bdelloidea</taxon>
        <taxon>Philodinida</taxon>
        <taxon>Philodinidae</taxon>
        <taxon>Didymodactylos</taxon>
    </lineage>
</organism>
<dbReference type="GO" id="GO:0003824">
    <property type="term" value="F:catalytic activity"/>
    <property type="evidence" value="ECO:0007669"/>
    <property type="project" value="InterPro"/>
</dbReference>